<protein>
    <submittedName>
        <fullName evidence="1">Uncharacterized protein</fullName>
    </submittedName>
</protein>
<comment type="caution">
    <text evidence="1">The sequence shown here is derived from an EMBL/GenBank/DDBJ whole genome shotgun (WGS) entry which is preliminary data.</text>
</comment>
<reference evidence="1" key="1">
    <citation type="submission" date="2014-04" db="EMBL/GenBank/DDBJ databases">
        <title>In planta biocontrol of soil-borne Fusarium wilt of banana through a plant endophytic bacterium, Burkholderia cenocepacia 869T2.</title>
        <authorList>
            <person name="Ho Y.-N."/>
            <person name="Chiang H.-M."/>
            <person name="Chao C.-P."/>
            <person name="Su C.-C."/>
            <person name="Hsu H.-F."/>
            <person name="Guo C.-T."/>
            <person name="Hsieh J.-L."/>
            <person name="Huang C.-C."/>
        </authorList>
    </citation>
    <scope>NUCLEOTIDE SEQUENCE [LARGE SCALE GENOMIC DNA]</scope>
    <source>
        <strain evidence="1">869T2</strain>
    </source>
</reference>
<gene>
    <name evidence="1" type="ORF">DT99_29730</name>
</gene>
<name>A0A071M565_9BURK</name>
<accession>A0A071M565</accession>
<dbReference type="AlphaFoldDB" id="A0A071M565"/>
<dbReference type="EMBL" id="JJOA01000034">
    <property type="protein sequence ID" value="KEA55918.1"/>
    <property type="molecule type" value="Genomic_DNA"/>
</dbReference>
<organism evidence="1">
    <name type="scientific">Burkholderia cenocepacia</name>
    <dbReference type="NCBI Taxonomy" id="95486"/>
    <lineage>
        <taxon>Bacteria</taxon>
        <taxon>Pseudomonadati</taxon>
        <taxon>Pseudomonadota</taxon>
        <taxon>Betaproteobacteria</taxon>
        <taxon>Burkholderiales</taxon>
        <taxon>Burkholderiaceae</taxon>
        <taxon>Burkholderia</taxon>
        <taxon>Burkholderia cepacia complex</taxon>
    </lineage>
</organism>
<proteinExistence type="predicted"/>
<evidence type="ECO:0000313" key="1">
    <source>
        <dbReference type="EMBL" id="KEA55918.1"/>
    </source>
</evidence>
<sequence>MDISEGLLISLRALPFINSRFTQGDTIVNPDADASGRRHGTYDHEYDACKLRPGCKSVFTRQHTIISGWCR</sequence>